<proteinExistence type="predicted"/>
<evidence type="ECO:0000313" key="4">
    <source>
        <dbReference type="EMBL" id="OAQ66259.1"/>
    </source>
</evidence>
<dbReference type="Proteomes" id="UP000078397">
    <property type="component" value="Unassembled WGS sequence"/>
</dbReference>
<dbReference type="AlphaFoldDB" id="A0A179FMK4"/>
<evidence type="ECO:0000259" key="2">
    <source>
        <dbReference type="PROSITE" id="PS50053"/>
    </source>
</evidence>
<dbReference type="GeneID" id="28850630"/>
<dbReference type="OrthoDB" id="417450at2759"/>
<sequence>MSRYGWSLNREQSSPYSSMPGGIPAVTDDDFSYITSQDLEDPSAYLGTRPGGSPPEDDVLIIKNKGVTYPAHFPAYSIGDGKLRVKDVRDRIGLMMDLSDRAIPRIKLLYKGRQLKEAAAPVRDYGVKNKSELMAVLADIRDESSEEEMVIVNDTQSGRRKNKKKKKKGPKTDGDSASSPRDSTSNVDASSPTPGAGPMKKINELANVFNTEWLPLCVKFISSPPSDLKKREDEHRKYSESILQHVLLKLDAVDSEGIPEVRNKRKELVKKVQETLKDLDIAKAS</sequence>
<gene>
    <name evidence="4" type="ORF">VFPPC_07835</name>
</gene>
<organism evidence="4 5">
    <name type="scientific">Pochonia chlamydosporia 170</name>
    <dbReference type="NCBI Taxonomy" id="1380566"/>
    <lineage>
        <taxon>Eukaryota</taxon>
        <taxon>Fungi</taxon>
        <taxon>Dikarya</taxon>
        <taxon>Ascomycota</taxon>
        <taxon>Pezizomycotina</taxon>
        <taxon>Sordariomycetes</taxon>
        <taxon>Hypocreomycetidae</taxon>
        <taxon>Hypocreales</taxon>
        <taxon>Clavicipitaceae</taxon>
        <taxon>Pochonia</taxon>
    </lineage>
</organism>
<accession>A0A179FMK4</accession>
<feature type="compositionally biased region" description="Basic residues" evidence="1">
    <location>
        <begin position="158"/>
        <end position="169"/>
    </location>
</feature>
<dbReference type="InterPro" id="IPR000626">
    <property type="entry name" value="Ubiquitin-like_dom"/>
</dbReference>
<dbReference type="GO" id="GO:0051087">
    <property type="term" value="F:protein-folding chaperone binding"/>
    <property type="evidence" value="ECO:0007669"/>
    <property type="project" value="InterPro"/>
</dbReference>
<dbReference type="SUPFAM" id="SSF54236">
    <property type="entry name" value="Ubiquitin-like"/>
    <property type="match status" value="1"/>
</dbReference>
<dbReference type="PROSITE" id="PS50053">
    <property type="entry name" value="UBIQUITIN_2"/>
    <property type="match status" value="1"/>
</dbReference>
<feature type="region of interest" description="Disordered" evidence="1">
    <location>
        <begin position="1"/>
        <end position="24"/>
    </location>
</feature>
<feature type="compositionally biased region" description="Polar residues" evidence="1">
    <location>
        <begin position="175"/>
        <end position="193"/>
    </location>
</feature>
<keyword evidence="5" id="KW-1185">Reference proteome</keyword>
<evidence type="ECO:0000313" key="5">
    <source>
        <dbReference type="Proteomes" id="UP000078397"/>
    </source>
</evidence>
<dbReference type="Gene3D" id="3.10.20.90">
    <property type="entry name" value="Phosphatidylinositol 3-kinase Catalytic Subunit, Chain A, domain 1"/>
    <property type="match status" value="1"/>
</dbReference>
<dbReference type="PROSITE" id="PS51035">
    <property type="entry name" value="BAG"/>
    <property type="match status" value="1"/>
</dbReference>
<feature type="domain" description="Ubiquitin-like" evidence="2">
    <location>
        <begin position="85"/>
        <end position="137"/>
    </location>
</feature>
<evidence type="ECO:0000256" key="1">
    <source>
        <dbReference type="SAM" id="MobiDB-lite"/>
    </source>
</evidence>
<dbReference type="EMBL" id="LSBJ02000004">
    <property type="protein sequence ID" value="OAQ66259.1"/>
    <property type="molecule type" value="Genomic_DNA"/>
</dbReference>
<evidence type="ECO:0000259" key="3">
    <source>
        <dbReference type="PROSITE" id="PS51035"/>
    </source>
</evidence>
<dbReference type="InterPro" id="IPR036533">
    <property type="entry name" value="BAG_dom_sf"/>
</dbReference>
<dbReference type="InterPro" id="IPR029071">
    <property type="entry name" value="Ubiquitin-like_domsf"/>
</dbReference>
<dbReference type="SMART" id="SM00264">
    <property type="entry name" value="BAG"/>
    <property type="match status" value="1"/>
</dbReference>
<name>A0A179FMK4_METCM</name>
<comment type="caution">
    <text evidence="4">The sequence shown here is derived from an EMBL/GenBank/DDBJ whole genome shotgun (WGS) entry which is preliminary data.</text>
</comment>
<dbReference type="KEGG" id="pchm:VFPPC_07835"/>
<dbReference type="RefSeq" id="XP_018143346.1">
    <property type="nucleotide sequence ID" value="XM_018286636.1"/>
</dbReference>
<dbReference type="STRING" id="1380566.A0A179FMK4"/>
<reference evidence="4 5" key="1">
    <citation type="journal article" date="2016" name="PLoS Pathog.">
        <title>Biosynthesis of antibiotic leucinostatins in bio-control fungus Purpureocillium lilacinum and their inhibition on phytophthora revealed by genome mining.</title>
        <authorList>
            <person name="Wang G."/>
            <person name="Liu Z."/>
            <person name="Lin R."/>
            <person name="Li E."/>
            <person name="Mao Z."/>
            <person name="Ling J."/>
            <person name="Yang Y."/>
            <person name="Yin W.B."/>
            <person name="Xie B."/>
        </authorList>
    </citation>
    <scope>NUCLEOTIDE SEQUENCE [LARGE SCALE GENOMIC DNA]</scope>
    <source>
        <strain evidence="4">170</strain>
    </source>
</reference>
<dbReference type="Gene3D" id="1.20.58.120">
    <property type="entry name" value="BAG domain"/>
    <property type="match status" value="1"/>
</dbReference>
<feature type="region of interest" description="Disordered" evidence="1">
    <location>
        <begin position="148"/>
        <end position="199"/>
    </location>
</feature>
<dbReference type="InterPro" id="IPR003103">
    <property type="entry name" value="BAG_domain"/>
</dbReference>
<dbReference type="SUPFAM" id="SSF63491">
    <property type="entry name" value="BAG domain"/>
    <property type="match status" value="1"/>
</dbReference>
<dbReference type="Pfam" id="PF02179">
    <property type="entry name" value="BAG"/>
    <property type="match status" value="1"/>
</dbReference>
<protein>
    <submittedName>
        <fullName evidence="4">BAG domain-containing protein</fullName>
    </submittedName>
</protein>
<feature type="domain" description="BAG" evidence="3">
    <location>
        <begin position="230"/>
        <end position="283"/>
    </location>
</feature>